<evidence type="ECO:0000313" key="15">
    <source>
        <dbReference type="EMBL" id="HIU93989.1"/>
    </source>
</evidence>
<dbReference type="InterPro" id="IPR036410">
    <property type="entry name" value="HSP_DnaJ_Cys-rich_dom_sf"/>
</dbReference>
<name>A0A9D1N2L8_9FIRM</name>
<evidence type="ECO:0000256" key="3">
    <source>
        <dbReference type="ARBA" id="ARBA00011738"/>
    </source>
</evidence>
<evidence type="ECO:0000256" key="13">
    <source>
        <dbReference type="SAM" id="MobiDB-lite"/>
    </source>
</evidence>
<dbReference type="PROSITE" id="PS51188">
    <property type="entry name" value="ZF_CR"/>
    <property type="match status" value="1"/>
</dbReference>
<dbReference type="GO" id="GO:0031072">
    <property type="term" value="F:heat shock protein binding"/>
    <property type="evidence" value="ECO:0007669"/>
    <property type="project" value="InterPro"/>
</dbReference>
<keyword evidence="7" id="KW-0677">Repeat</keyword>
<protein>
    <submittedName>
        <fullName evidence="15">Molecular chaperone DnaJ</fullName>
    </submittedName>
</protein>
<evidence type="ECO:0000259" key="14">
    <source>
        <dbReference type="PROSITE" id="PS51188"/>
    </source>
</evidence>
<reference evidence="15" key="1">
    <citation type="submission" date="2020-10" db="EMBL/GenBank/DDBJ databases">
        <authorList>
            <person name="Gilroy R."/>
        </authorList>
    </citation>
    <scope>NUCLEOTIDE SEQUENCE</scope>
    <source>
        <strain evidence="15">ChiGjej2B2-16831</strain>
    </source>
</reference>
<evidence type="ECO:0000256" key="8">
    <source>
        <dbReference type="ARBA" id="ARBA00022771"/>
    </source>
</evidence>
<dbReference type="PANTHER" id="PTHR43096">
    <property type="entry name" value="DNAJ HOMOLOG 1, MITOCHONDRIAL-RELATED"/>
    <property type="match status" value="1"/>
</dbReference>
<keyword evidence="5" id="KW-0235">DNA replication</keyword>
<keyword evidence="8 12" id="KW-0863">Zinc-finger</keyword>
<dbReference type="CDD" id="cd10719">
    <property type="entry name" value="DnaJ_zf"/>
    <property type="match status" value="1"/>
</dbReference>
<dbReference type="GO" id="GO:0008270">
    <property type="term" value="F:zinc ion binding"/>
    <property type="evidence" value="ECO:0007669"/>
    <property type="project" value="UniProtKB-KW"/>
</dbReference>
<dbReference type="GO" id="GO:0051082">
    <property type="term" value="F:unfolded protein binding"/>
    <property type="evidence" value="ECO:0007669"/>
    <property type="project" value="InterPro"/>
</dbReference>
<reference evidence="15" key="2">
    <citation type="journal article" date="2021" name="PeerJ">
        <title>Extensive microbial diversity within the chicken gut microbiome revealed by metagenomics and culture.</title>
        <authorList>
            <person name="Gilroy R."/>
            <person name="Ravi A."/>
            <person name="Getino M."/>
            <person name="Pursley I."/>
            <person name="Horton D.L."/>
            <person name="Alikhan N.F."/>
            <person name="Baker D."/>
            <person name="Gharbi K."/>
            <person name="Hall N."/>
            <person name="Watson M."/>
            <person name="Adriaenssens E.M."/>
            <person name="Foster-Nyarko E."/>
            <person name="Jarju S."/>
            <person name="Secka A."/>
            <person name="Antonio M."/>
            <person name="Oren A."/>
            <person name="Chaudhuri R.R."/>
            <person name="La Ragione R."/>
            <person name="Hildebrand F."/>
            <person name="Pallen M.J."/>
        </authorList>
    </citation>
    <scope>NUCLEOTIDE SEQUENCE</scope>
    <source>
        <strain evidence="15">ChiGjej2B2-16831</strain>
    </source>
</reference>
<dbReference type="Proteomes" id="UP000824128">
    <property type="component" value="Unassembled WGS sequence"/>
</dbReference>
<feature type="domain" description="CR-type" evidence="14">
    <location>
        <begin position="1"/>
        <end position="39"/>
    </location>
</feature>
<evidence type="ECO:0000256" key="10">
    <source>
        <dbReference type="ARBA" id="ARBA00023016"/>
    </source>
</evidence>
<dbReference type="GO" id="GO:0005737">
    <property type="term" value="C:cytoplasm"/>
    <property type="evidence" value="ECO:0007669"/>
    <property type="project" value="UniProtKB-SubCell"/>
</dbReference>
<evidence type="ECO:0000256" key="6">
    <source>
        <dbReference type="ARBA" id="ARBA00022723"/>
    </source>
</evidence>
<dbReference type="InterPro" id="IPR001305">
    <property type="entry name" value="HSP_DnaJ_Cys-rich_dom"/>
</dbReference>
<evidence type="ECO:0000256" key="4">
    <source>
        <dbReference type="ARBA" id="ARBA00022490"/>
    </source>
</evidence>
<comment type="caution">
    <text evidence="15">The sequence shown here is derived from an EMBL/GenBank/DDBJ whole genome shotgun (WGS) entry which is preliminary data.</text>
</comment>
<organism evidence="15 16">
    <name type="scientific">Candidatus Aphodomorpha intestinavium</name>
    <dbReference type="NCBI Taxonomy" id="2840672"/>
    <lineage>
        <taxon>Bacteria</taxon>
        <taxon>Bacillati</taxon>
        <taxon>Bacillota</taxon>
        <taxon>Clostridia</taxon>
        <taxon>Eubacteriales</taxon>
        <taxon>Candidatus Aphodomorpha</taxon>
    </lineage>
</organism>
<comment type="subunit">
    <text evidence="3">Homodimer.</text>
</comment>
<feature type="non-terminal residue" evidence="15">
    <location>
        <position position="1"/>
    </location>
</feature>
<feature type="zinc finger region" description="CR-type" evidence="12">
    <location>
        <begin position="1"/>
        <end position="39"/>
    </location>
</feature>
<dbReference type="GO" id="GO:0042026">
    <property type="term" value="P:protein refolding"/>
    <property type="evidence" value="ECO:0007669"/>
    <property type="project" value="TreeGrafter"/>
</dbReference>
<evidence type="ECO:0000256" key="9">
    <source>
        <dbReference type="ARBA" id="ARBA00022833"/>
    </source>
</evidence>
<dbReference type="SUPFAM" id="SSF49493">
    <property type="entry name" value="HSP40/DnaJ peptide-binding domain"/>
    <property type="match status" value="2"/>
</dbReference>
<dbReference type="Pfam" id="PF01556">
    <property type="entry name" value="DnaJ_C"/>
    <property type="match status" value="1"/>
</dbReference>
<evidence type="ECO:0000256" key="11">
    <source>
        <dbReference type="ARBA" id="ARBA00023186"/>
    </source>
</evidence>
<dbReference type="GO" id="GO:0006260">
    <property type="term" value="P:DNA replication"/>
    <property type="evidence" value="ECO:0007669"/>
    <property type="project" value="UniProtKB-KW"/>
</dbReference>
<keyword evidence="6 12" id="KW-0479">Metal-binding</keyword>
<feature type="region of interest" description="Disordered" evidence="13">
    <location>
        <begin position="176"/>
        <end position="201"/>
    </location>
</feature>
<evidence type="ECO:0000256" key="5">
    <source>
        <dbReference type="ARBA" id="ARBA00022705"/>
    </source>
</evidence>
<evidence type="ECO:0000256" key="12">
    <source>
        <dbReference type="PROSITE-ProRule" id="PRU00546"/>
    </source>
</evidence>
<dbReference type="CDD" id="cd10747">
    <property type="entry name" value="DnaJ_C"/>
    <property type="match status" value="1"/>
</dbReference>
<sequence length="201" mass="21810">NTILGSFTSTRPCSACRGTGKIIKEPCPDCKGSGRVRKNTRIVVNVPAGIDNGQTISMRGEGEAGRRGGPRGDLYITVTVRPHKLFERRGYDLYLDMPVPFATAALGGEITVPTLKDPVRYTVPAGTQSGATFRLREQGVPRLQGQGRGDLLVRVSIEVPKHLNEEQRRLLEQFEASLGGGARPRGGKRGGVFSKLRGEER</sequence>
<dbReference type="Gene3D" id="2.10.230.10">
    <property type="entry name" value="Heat shock protein DnaJ, cysteine-rich domain"/>
    <property type="match status" value="1"/>
</dbReference>
<evidence type="ECO:0000256" key="7">
    <source>
        <dbReference type="ARBA" id="ARBA00022737"/>
    </source>
</evidence>
<proteinExistence type="predicted"/>
<dbReference type="AlphaFoldDB" id="A0A9D1N2L8"/>
<comment type="cofactor">
    <cofactor evidence="1">
        <name>Zn(2+)</name>
        <dbReference type="ChEBI" id="CHEBI:29105"/>
    </cofactor>
</comment>
<keyword evidence="11" id="KW-0143">Chaperone</keyword>
<dbReference type="SUPFAM" id="SSF57938">
    <property type="entry name" value="DnaJ/Hsp40 cysteine-rich domain"/>
    <property type="match status" value="1"/>
</dbReference>
<evidence type="ECO:0000313" key="16">
    <source>
        <dbReference type="Proteomes" id="UP000824128"/>
    </source>
</evidence>
<evidence type="ECO:0000256" key="1">
    <source>
        <dbReference type="ARBA" id="ARBA00001947"/>
    </source>
</evidence>
<keyword evidence="10" id="KW-0346">Stress response</keyword>
<dbReference type="Gene3D" id="2.60.260.20">
    <property type="entry name" value="Urease metallochaperone UreE, N-terminal domain"/>
    <property type="match status" value="2"/>
</dbReference>
<comment type="subcellular location">
    <subcellularLocation>
        <location evidence="2">Cytoplasm</location>
    </subcellularLocation>
</comment>
<dbReference type="EMBL" id="DVNZ01000076">
    <property type="protein sequence ID" value="HIU93989.1"/>
    <property type="molecule type" value="Genomic_DNA"/>
</dbReference>
<keyword evidence="4" id="KW-0963">Cytoplasm</keyword>
<dbReference type="PANTHER" id="PTHR43096:SF52">
    <property type="entry name" value="DNAJ HOMOLOG 1, MITOCHONDRIAL-RELATED"/>
    <property type="match status" value="1"/>
</dbReference>
<accession>A0A9D1N2L8</accession>
<dbReference type="InterPro" id="IPR008971">
    <property type="entry name" value="HSP40/DnaJ_pept-bd"/>
</dbReference>
<dbReference type="InterPro" id="IPR002939">
    <property type="entry name" value="DnaJ_C"/>
</dbReference>
<gene>
    <name evidence="15" type="ORF">IAD24_02400</name>
</gene>
<dbReference type="FunFam" id="2.60.260.20:FF:000004">
    <property type="entry name" value="Molecular chaperone DnaJ"/>
    <property type="match status" value="1"/>
</dbReference>
<evidence type="ECO:0000256" key="2">
    <source>
        <dbReference type="ARBA" id="ARBA00004496"/>
    </source>
</evidence>
<keyword evidence="9 12" id="KW-0862">Zinc</keyword>